<protein>
    <submittedName>
        <fullName evidence="3">Glycosyltransferase family 1 protein</fullName>
    </submittedName>
</protein>
<dbReference type="AlphaFoldDB" id="A0A4V1RUN5"/>
<reference evidence="3 4" key="1">
    <citation type="submission" date="2018-12" db="EMBL/GenBank/DDBJ databases">
        <authorList>
            <person name="Grouzdev D.S."/>
            <person name="Krutkina M.S."/>
        </authorList>
    </citation>
    <scope>NUCLEOTIDE SEQUENCE [LARGE SCALE GENOMIC DNA]</scope>
    <source>
        <strain evidence="3 4">RmlP026</strain>
    </source>
</reference>
<dbReference type="InterPro" id="IPR001296">
    <property type="entry name" value="Glyco_trans_1"/>
</dbReference>
<dbReference type="Pfam" id="PF13439">
    <property type="entry name" value="Glyco_transf_4"/>
    <property type="match status" value="1"/>
</dbReference>
<name>A0A4V1RUN5_9HYPH</name>
<keyword evidence="3" id="KW-0808">Transferase</keyword>
<feature type="domain" description="Glycosyltransferase subfamily 4-like N-terminal" evidence="2">
    <location>
        <begin position="23"/>
        <end position="194"/>
    </location>
</feature>
<dbReference type="PANTHER" id="PTHR45947:SF3">
    <property type="entry name" value="SULFOQUINOVOSYL TRANSFERASE SQD2"/>
    <property type="match status" value="1"/>
</dbReference>
<dbReference type="Pfam" id="PF00534">
    <property type="entry name" value="Glycos_transf_1"/>
    <property type="match status" value="1"/>
</dbReference>
<feature type="domain" description="Glycosyl transferase family 1" evidence="1">
    <location>
        <begin position="201"/>
        <end position="351"/>
    </location>
</feature>
<dbReference type="GO" id="GO:0016757">
    <property type="term" value="F:glycosyltransferase activity"/>
    <property type="evidence" value="ECO:0007669"/>
    <property type="project" value="InterPro"/>
</dbReference>
<evidence type="ECO:0000313" key="3">
    <source>
        <dbReference type="EMBL" id="RYC31774.1"/>
    </source>
</evidence>
<comment type="caution">
    <text evidence="3">The sequence shown here is derived from an EMBL/GenBank/DDBJ whole genome shotgun (WGS) entry which is preliminary data.</text>
</comment>
<proteinExistence type="predicted"/>
<evidence type="ECO:0000313" key="4">
    <source>
        <dbReference type="Proteomes" id="UP000290759"/>
    </source>
</evidence>
<dbReference type="Gene3D" id="3.40.50.2000">
    <property type="entry name" value="Glycogen Phosphorylase B"/>
    <property type="match status" value="2"/>
</dbReference>
<reference evidence="3 4" key="2">
    <citation type="submission" date="2019-02" db="EMBL/GenBank/DDBJ databases">
        <title>'Lichenibacterium ramalinii' gen. nov. sp. nov., 'Lichenibacterium minor' gen. nov. sp. nov.</title>
        <authorList>
            <person name="Pankratov T."/>
        </authorList>
    </citation>
    <scope>NUCLEOTIDE SEQUENCE [LARGE SCALE GENOMIC DNA]</scope>
    <source>
        <strain evidence="3 4">RmlP026</strain>
    </source>
</reference>
<gene>
    <name evidence="3" type="ORF">D3273_11600</name>
</gene>
<dbReference type="InterPro" id="IPR028098">
    <property type="entry name" value="Glyco_trans_4-like_N"/>
</dbReference>
<accession>A0A4V1RUN5</accession>
<dbReference type="PANTHER" id="PTHR45947">
    <property type="entry name" value="SULFOQUINOVOSYL TRANSFERASE SQD2"/>
    <property type="match status" value="1"/>
</dbReference>
<keyword evidence="4" id="KW-1185">Reference proteome</keyword>
<dbReference type="CDD" id="cd03801">
    <property type="entry name" value="GT4_PimA-like"/>
    <property type="match status" value="1"/>
</dbReference>
<dbReference type="SUPFAM" id="SSF53756">
    <property type="entry name" value="UDP-Glycosyltransferase/glycogen phosphorylase"/>
    <property type="match status" value="1"/>
</dbReference>
<sequence>MAHGTGLDHSPLKVMHVLRAPLGGLYRHVLDLSREQSRRGHAVGLIVDSTTGGEAADRTLAALEPSLALGLSRVPMRRDPHPADAIVLAHVVKRLAATKPDVVHGHGSKGGLFARLPGFIPGSAGGIRAYTPHGGSVNHRPGTAVHRAYMGVERFLGRRTDVMLFESAFIGARYRALVGPPRHLARVVHNGIDDHEFEPVAPAADAADFVYVGELRAAKGIDVLLEALDTTGRTLGRNLSAVLVGSGPDRGVLERLAAELGLGDRVAFPGPMPARRAFALGRTLVVPSRAESLPYVVLEAAAARVPLISTDVGGIPEIFGRYRDRLIPPDDVARLGGAMAAALAASPERRDRDAADLAAAVRDGFSISAMVDTVLAAYRDALSARDRPAASRAAEVILSP</sequence>
<evidence type="ECO:0000259" key="2">
    <source>
        <dbReference type="Pfam" id="PF13439"/>
    </source>
</evidence>
<organism evidence="3 4">
    <name type="scientific">Lichenibacterium minor</name>
    <dbReference type="NCBI Taxonomy" id="2316528"/>
    <lineage>
        <taxon>Bacteria</taxon>
        <taxon>Pseudomonadati</taxon>
        <taxon>Pseudomonadota</taxon>
        <taxon>Alphaproteobacteria</taxon>
        <taxon>Hyphomicrobiales</taxon>
        <taxon>Lichenihabitantaceae</taxon>
        <taxon>Lichenibacterium</taxon>
    </lineage>
</organism>
<evidence type="ECO:0000259" key="1">
    <source>
        <dbReference type="Pfam" id="PF00534"/>
    </source>
</evidence>
<dbReference type="Proteomes" id="UP000290759">
    <property type="component" value="Unassembled WGS sequence"/>
</dbReference>
<dbReference type="EMBL" id="QYBB01000011">
    <property type="protein sequence ID" value="RYC31774.1"/>
    <property type="molecule type" value="Genomic_DNA"/>
</dbReference>
<dbReference type="OrthoDB" id="9806708at2"/>
<dbReference type="InterPro" id="IPR050194">
    <property type="entry name" value="Glycosyltransferase_grp1"/>
</dbReference>